<evidence type="ECO:0000259" key="5">
    <source>
        <dbReference type="PROSITE" id="PS51078"/>
    </source>
</evidence>
<dbReference type="SUPFAM" id="SSF55781">
    <property type="entry name" value="GAF domain-like"/>
    <property type="match status" value="1"/>
</dbReference>
<dbReference type="GO" id="GO:0003677">
    <property type="term" value="F:DNA binding"/>
    <property type="evidence" value="ECO:0007669"/>
    <property type="project" value="UniProtKB-KW"/>
</dbReference>
<dbReference type="GO" id="GO:0003700">
    <property type="term" value="F:DNA-binding transcription factor activity"/>
    <property type="evidence" value="ECO:0007669"/>
    <property type="project" value="TreeGrafter"/>
</dbReference>
<evidence type="ECO:0000259" key="4">
    <source>
        <dbReference type="PROSITE" id="PS51077"/>
    </source>
</evidence>
<dbReference type="PROSITE" id="PS51077">
    <property type="entry name" value="HTH_ICLR"/>
    <property type="match status" value="1"/>
</dbReference>
<dbReference type="FunFam" id="1.10.10.10:FF:000056">
    <property type="entry name" value="IclR family transcriptional regulator"/>
    <property type="match status" value="1"/>
</dbReference>
<evidence type="ECO:0000313" key="6">
    <source>
        <dbReference type="EMBL" id="QJR09828.1"/>
    </source>
</evidence>
<accession>A0A6M4GSL9</accession>
<feature type="domain" description="HTH iclR-type" evidence="4">
    <location>
        <begin position="19"/>
        <end position="80"/>
    </location>
</feature>
<dbReference type="InterPro" id="IPR050707">
    <property type="entry name" value="HTH_MetabolicPath_Reg"/>
</dbReference>
<sequence>MPRYPVKMPLNSSSEAGGVAAVDRALSLLSAFGPGDRELSLATLSQRTHLVKSTALRLLVSLSHAGFVRRTADGLYAIGPEIARLNGTFTNSFSLEAAVAPELLKLSALTKETASFNVRQGEFRVCLHRVNSPQPIHVHVQVGELLPLDRGAGGRVLMAFSGAKGAIYERIRRDGFVALQGDRVPDLAGISAPVTGADGKLVGALILTLPTYRYKDKYIAPVREAARAVSVRLGGAQ</sequence>
<feature type="domain" description="IclR-ED" evidence="5">
    <location>
        <begin position="81"/>
        <end position="235"/>
    </location>
</feature>
<dbReference type="SMART" id="SM00346">
    <property type="entry name" value="HTH_ICLR"/>
    <property type="match status" value="1"/>
</dbReference>
<gene>
    <name evidence="6" type="primary">kdgR_1</name>
    <name evidence="6" type="ORF">DSM104443_00878</name>
</gene>
<dbReference type="InterPro" id="IPR005471">
    <property type="entry name" value="Tscrpt_reg_IclR_N"/>
</dbReference>
<dbReference type="EMBL" id="CP053069">
    <property type="protein sequence ID" value="QJR09828.1"/>
    <property type="molecule type" value="Genomic_DNA"/>
</dbReference>
<dbReference type="RefSeq" id="WP_171089862.1">
    <property type="nucleotide sequence ID" value="NZ_CP053069.1"/>
</dbReference>
<evidence type="ECO:0000256" key="3">
    <source>
        <dbReference type="ARBA" id="ARBA00023163"/>
    </source>
</evidence>
<dbReference type="InterPro" id="IPR029016">
    <property type="entry name" value="GAF-like_dom_sf"/>
</dbReference>
<dbReference type="InterPro" id="IPR036388">
    <property type="entry name" value="WH-like_DNA-bd_sf"/>
</dbReference>
<dbReference type="Gene3D" id="3.30.450.40">
    <property type="match status" value="2"/>
</dbReference>
<keyword evidence="3" id="KW-0804">Transcription</keyword>
<dbReference type="PANTHER" id="PTHR30136:SF39">
    <property type="entry name" value="TRANSCRIPTIONAL REGULATORY PROTEIN"/>
    <property type="match status" value="1"/>
</dbReference>
<organism evidence="6 7">
    <name type="scientific">Usitatibacter rugosus</name>
    <dbReference type="NCBI Taxonomy" id="2732067"/>
    <lineage>
        <taxon>Bacteria</taxon>
        <taxon>Pseudomonadati</taxon>
        <taxon>Pseudomonadota</taxon>
        <taxon>Betaproteobacteria</taxon>
        <taxon>Nitrosomonadales</taxon>
        <taxon>Usitatibacteraceae</taxon>
        <taxon>Usitatibacter</taxon>
    </lineage>
</organism>
<name>A0A6M4GSL9_9PROT</name>
<dbReference type="Gene3D" id="1.10.10.10">
    <property type="entry name" value="Winged helix-like DNA-binding domain superfamily/Winged helix DNA-binding domain"/>
    <property type="match status" value="1"/>
</dbReference>
<proteinExistence type="predicted"/>
<keyword evidence="2" id="KW-0238">DNA-binding</keyword>
<reference evidence="6 7" key="1">
    <citation type="submission" date="2020-04" db="EMBL/GenBank/DDBJ databases">
        <title>Usitatibacter rugosus gen. nov., sp. nov. and Usitatibacter palustris sp. nov., novel members of Usitatibacteraceae fam. nov. within the order Nitrosomonadales isolated from soil.</title>
        <authorList>
            <person name="Huber K.J."/>
            <person name="Neumann-Schaal M."/>
            <person name="Geppert A."/>
            <person name="Luckner M."/>
            <person name="Wanner G."/>
            <person name="Overmann J."/>
        </authorList>
    </citation>
    <scope>NUCLEOTIDE SEQUENCE [LARGE SCALE GENOMIC DNA]</scope>
    <source>
        <strain evidence="6 7">0125_3</strain>
    </source>
</reference>
<evidence type="ECO:0000256" key="2">
    <source>
        <dbReference type="ARBA" id="ARBA00023125"/>
    </source>
</evidence>
<dbReference type="PANTHER" id="PTHR30136">
    <property type="entry name" value="HELIX-TURN-HELIX TRANSCRIPTIONAL REGULATOR, ICLR FAMILY"/>
    <property type="match status" value="1"/>
</dbReference>
<keyword evidence="1" id="KW-0805">Transcription regulation</keyword>
<dbReference type="Pfam" id="PF09339">
    <property type="entry name" value="HTH_IclR"/>
    <property type="match status" value="1"/>
</dbReference>
<dbReference type="Proteomes" id="UP000501534">
    <property type="component" value="Chromosome"/>
</dbReference>
<dbReference type="KEGG" id="uru:DSM104443_00878"/>
<dbReference type="AlphaFoldDB" id="A0A6M4GSL9"/>
<dbReference type="SUPFAM" id="SSF46785">
    <property type="entry name" value="Winged helix' DNA-binding domain"/>
    <property type="match status" value="1"/>
</dbReference>
<evidence type="ECO:0000256" key="1">
    <source>
        <dbReference type="ARBA" id="ARBA00023015"/>
    </source>
</evidence>
<dbReference type="InterPro" id="IPR014757">
    <property type="entry name" value="Tscrpt_reg_IclR_C"/>
</dbReference>
<protein>
    <submittedName>
        <fullName evidence="6">Transcriptional regulator KdgR</fullName>
    </submittedName>
</protein>
<dbReference type="Pfam" id="PF01614">
    <property type="entry name" value="IclR_C"/>
    <property type="match status" value="1"/>
</dbReference>
<dbReference type="InterPro" id="IPR036390">
    <property type="entry name" value="WH_DNA-bd_sf"/>
</dbReference>
<evidence type="ECO:0000313" key="7">
    <source>
        <dbReference type="Proteomes" id="UP000501534"/>
    </source>
</evidence>
<dbReference type="PROSITE" id="PS51078">
    <property type="entry name" value="ICLR_ED"/>
    <property type="match status" value="1"/>
</dbReference>
<dbReference type="GO" id="GO:0045892">
    <property type="term" value="P:negative regulation of DNA-templated transcription"/>
    <property type="evidence" value="ECO:0007669"/>
    <property type="project" value="TreeGrafter"/>
</dbReference>
<keyword evidence="7" id="KW-1185">Reference proteome</keyword>